<comment type="catalytic activity">
    <reaction evidence="8">
        <text>L-seryl-[protein] + ATP = O-phospho-L-seryl-[protein] + ADP + H(+)</text>
        <dbReference type="Rhea" id="RHEA:17989"/>
        <dbReference type="Rhea" id="RHEA-COMP:9863"/>
        <dbReference type="Rhea" id="RHEA-COMP:11604"/>
        <dbReference type="ChEBI" id="CHEBI:15378"/>
        <dbReference type="ChEBI" id="CHEBI:29999"/>
        <dbReference type="ChEBI" id="CHEBI:30616"/>
        <dbReference type="ChEBI" id="CHEBI:83421"/>
        <dbReference type="ChEBI" id="CHEBI:456216"/>
        <dbReference type="EC" id="2.7.11.1"/>
    </reaction>
</comment>
<evidence type="ECO:0000259" key="9">
    <source>
        <dbReference type="PROSITE" id="PS50011"/>
    </source>
</evidence>
<dbReference type="GeneID" id="24920740"/>
<evidence type="ECO:0000256" key="1">
    <source>
        <dbReference type="ARBA" id="ARBA00012513"/>
    </source>
</evidence>
<dbReference type="InterPro" id="IPR008271">
    <property type="entry name" value="Ser/Thr_kinase_AS"/>
</dbReference>
<dbReference type="Pfam" id="PF00069">
    <property type="entry name" value="Pkinase"/>
    <property type="match status" value="1"/>
</dbReference>
<dbReference type="InterPro" id="IPR051131">
    <property type="entry name" value="NEK_Ser/Thr_kinase_NIMA"/>
</dbReference>
<dbReference type="SMART" id="SM00220">
    <property type="entry name" value="S_TKc"/>
    <property type="match status" value="1"/>
</dbReference>
<dbReference type="InterPro" id="IPR000719">
    <property type="entry name" value="Prot_kinase_dom"/>
</dbReference>
<dbReference type="PROSITE" id="PS50011">
    <property type="entry name" value="PROTEIN_KINASE_DOM"/>
    <property type="match status" value="1"/>
</dbReference>
<organism evidence="10">
    <name type="scientific">Blastocystis hominis</name>
    <dbReference type="NCBI Taxonomy" id="12968"/>
    <lineage>
        <taxon>Eukaryota</taxon>
        <taxon>Sar</taxon>
        <taxon>Stramenopiles</taxon>
        <taxon>Bigyra</taxon>
        <taxon>Opalozoa</taxon>
        <taxon>Opalinata</taxon>
        <taxon>Blastocystidae</taxon>
        <taxon>Blastocystis</taxon>
    </lineage>
</organism>
<dbReference type="PANTHER" id="PTHR44899:SF3">
    <property type="entry name" value="SERINE_THREONINE-PROTEIN KINASE NEK1"/>
    <property type="match status" value="1"/>
</dbReference>
<keyword evidence="2" id="KW-0723">Serine/threonine-protein kinase</keyword>
<dbReference type="PANTHER" id="PTHR44899">
    <property type="entry name" value="CAMK FAMILY PROTEIN KINASE"/>
    <property type="match status" value="1"/>
</dbReference>
<dbReference type="PROSITE" id="PS00108">
    <property type="entry name" value="PROTEIN_KINASE_ST"/>
    <property type="match status" value="1"/>
</dbReference>
<dbReference type="GO" id="GO:0005524">
    <property type="term" value="F:ATP binding"/>
    <property type="evidence" value="ECO:0007669"/>
    <property type="project" value="UniProtKB-KW"/>
</dbReference>
<name>D8M710_BLAHO</name>
<evidence type="ECO:0000313" key="11">
    <source>
        <dbReference type="Proteomes" id="UP000008312"/>
    </source>
</evidence>
<dbReference type="AlphaFoldDB" id="D8M710"/>
<evidence type="ECO:0000313" key="10">
    <source>
        <dbReference type="EMBL" id="CBK23849.2"/>
    </source>
</evidence>
<evidence type="ECO:0000256" key="3">
    <source>
        <dbReference type="ARBA" id="ARBA00022679"/>
    </source>
</evidence>
<dbReference type="SUPFAM" id="SSF56112">
    <property type="entry name" value="Protein kinase-like (PK-like)"/>
    <property type="match status" value="1"/>
</dbReference>
<keyword evidence="5" id="KW-0418">Kinase</keyword>
<dbReference type="OrthoDB" id="248923at2759"/>
<evidence type="ECO:0000256" key="8">
    <source>
        <dbReference type="ARBA" id="ARBA00048679"/>
    </source>
</evidence>
<evidence type="ECO:0000256" key="6">
    <source>
        <dbReference type="ARBA" id="ARBA00022840"/>
    </source>
</evidence>
<evidence type="ECO:0000256" key="4">
    <source>
        <dbReference type="ARBA" id="ARBA00022741"/>
    </source>
</evidence>
<evidence type="ECO:0000256" key="5">
    <source>
        <dbReference type="ARBA" id="ARBA00022777"/>
    </source>
</evidence>
<accession>D8M710</accession>
<dbReference type="RefSeq" id="XP_012897897.1">
    <property type="nucleotide sequence ID" value="XM_013042443.1"/>
</dbReference>
<sequence>MFWTTFMHRSIYIFYFLNPSRIIHRDLKPENILLTSIPNTPLTDSERNSFYSPSRMYAMTQIGTPYYLAPEICQNRLYTNKVDIWSLGCIIFELMTGNPPFSGASISELFQNIQFSPIPSLPSRFPSVLTRLVRQLLSVDSNLRINFTEGTKQTTLGL</sequence>
<gene>
    <name evidence="10" type="ORF">GSBLH_T00003663001</name>
</gene>
<evidence type="ECO:0000256" key="2">
    <source>
        <dbReference type="ARBA" id="ARBA00022527"/>
    </source>
</evidence>
<keyword evidence="6" id="KW-0067">ATP-binding</keyword>
<dbReference type="InterPro" id="IPR011009">
    <property type="entry name" value="Kinase-like_dom_sf"/>
</dbReference>
<dbReference type="GO" id="GO:0004674">
    <property type="term" value="F:protein serine/threonine kinase activity"/>
    <property type="evidence" value="ECO:0007669"/>
    <property type="project" value="UniProtKB-KW"/>
</dbReference>
<protein>
    <recommendedName>
        <fullName evidence="1">non-specific serine/threonine protein kinase</fullName>
        <ecNumber evidence="1">2.7.11.1</ecNumber>
    </recommendedName>
</protein>
<reference evidence="10" key="1">
    <citation type="submission" date="2010-02" db="EMBL/GenBank/DDBJ databases">
        <title>Sequencing and annotation of the Blastocystis hominis genome.</title>
        <authorList>
            <person name="Wincker P."/>
        </authorList>
    </citation>
    <scope>NUCLEOTIDE SEQUENCE</scope>
    <source>
        <strain evidence="10">Singapore isolate B</strain>
    </source>
</reference>
<keyword evidence="4" id="KW-0547">Nucleotide-binding</keyword>
<dbReference type="Proteomes" id="UP000008312">
    <property type="component" value="Unassembled WGS sequence"/>
</dbReference>
<dbReference type="Gene3D" id="1.10.510.10">
    <property type="entry name" value="Transferase(Phosphotransferase) domain 1"/>
    <property type="match status" value="1"/>
</dbReference>
<keyword evidence="3" id="KW-0808">Transferase</keyword>
<evidence type="ECO:0000256" key="7">
    <source>
        <dbReference type="ARBA" id="ARBA00047899"/>
    </source>
</evidence>
<proteinExistence type="predicted"/>
<dbReference type="EMBL" id="FN668672">
    <property type="protein sequence ID" value="CBK23849.2"/>
    <property type="molecule type" value="Genomic_DNA"/>
</dbReference>
<feature type="domain" description="Protein kinase" evidence="9">
    <location>
        <begin position="1"/>
        <end position="156"/>
    </location>
</feature>
<dbReference type="EC" id="2.7.11.1" evidence="1"/>
<dbReference type="InParanoid" id="D8M710"/>
<comment type="catalytic activity">
    <reaction evidence="7">
        <text>L-threonyl-[protein] + ATP = O-phospho-L-threonyl-[protein] + ADP + H(+)</text>
        <dbReference type="Rhea" id="RHEA:46608"/>
        <dbReference type="Rhea" id="RHEA-COMP:11060"/>
        <dbReference type="Rhea" id="RHEA-COMP:11605"/>
        <dbReference type="ChEBI" id="CHEBI:15378"/>
        <dbReference type="ChEBI" id="CHEBI:30013"/>
        <dbReference type="ChEBI" id="CHEBI:30616"/>
        <dbReference type="ChEBI" id="CHEBI:61977"/>
        <dbReference type="ChEBI" id="CHEBI:456216"/>
        <dbReference type="EC" id="2.7.11.1"/>
    </reaction>
</comment>
<keyword evidence="11" id="KW-1185">Reference proteome</keyword>